<dbReference type="AlphaFoldDB" id="R4YKI7"/>
<organism evidence="1 2">
    <name type="scientific">Oleispira antarctica RB-8</name>
    <dbReference type="NCBI Taxonomy" id="698738"/>
    <lineage>
        <taxon>Bacteria</taxon>
        <taxon>Pseudomonadati</taxon>
        <taxon>Pseudomonadota</taxon>
        <taxon>Gammaproteobacteria</taxon>
        <taxon>Oceanospirillales</taxon>
        <taxon>Oceanospirillaceae</taxon>
        <taxon>Oleispira</taxon>
    </lineage>
</organism>
<proteinExistence type="predicted"/>
<dbReference type="OrthoDB" id="7015140at2"/>
<evidence type="ECO:0000313" key="1">
    <source>
        <dbReference type="EMBL" id="CCK75061.1"/>
    </source>
</evidence>
<keyword evidence="2" id="KW-1185">Reference proteome</keyword>
<reference evidence="1 2" key="1">
    <citation type="journal article" date="2013" name="Nat. Commun.">
        <title>Genome sequence and functional genomic analysis of the oil-degrading bacterium Oleispira antarctica.</title>
        <authorList>
            <person name="Kube M."/>
            <person name="Chernikova T.N."/>
            <person name="Al-Ramahi Y."/>
            <person name="Beloqui A."/>
            <person name="Lopez-Cortez N."/>
            <person name="Guazzaroni M.E."/>
            <person name="Heipieper H.J."/>
            <person name="Klages S."/>
            <person name="Kotsyurbenko O.R."/>
            <person name="Langer I."/>
            <person name="Nechitaylo T.Y."/>
            <person name="Lunsdorf H."/>
            <person name="Fernandez M."/>
            <person name="Juarez S."/>
            <person name="Ciordia S."/>
            <person name="Singer A."/>
            <person name="Kagan O."/>
            <person name="Egorova O."/>
            <person name="Petit P.A."/>
            <person name="Stogios P."/>
            <person name="Kim Y."/>
            <person name="Tchigvintsev A."/>
            <person name="Flick R."/>
            <person name="Denaro R."/>
            <person name="Genovese M."/>
            <person name="Albar J.P."/>
            <person name="Reva O.N."/>
            <person name="Martinez-Gomariz M."/>
            <person name="Tran H."/>
            <person name="Ferrer M."/>
            <person name="Savchenko A."/>
            <person name="Yakunin A.F."/>
            <person name="Yakimov M.M."/>
            <person name="Golyshina O.V."/>
            <person name="Reinhardt R."/>
            <person name="Golyshin P.N."/>
        </authorList>
    </citation>
    <scope>NUCLEOTIDE SEQUENCE [LARGE SCALE GENOMIC DNA]</scope>
</reference>
<dbReference type="STRING" id="698738.OLEAN_C08850"/>
<dbReference type="EMBL" id="FO203512">
    <property type="protein sequence ID" value="CCK75061.1"/>
    <property type="molecule type" value="Genomic_DNA"/>
</dbReference>
<evidence type="ECO:0000313" key="2">
    <source>
        <dbReference type="Proteomes" id="UP000032749"/>
    </source>
</evidence>
<dbReference type="InterPro" id="IPR057869">
    <property type="entry name" value="HP1_YO34"/>
</dbReference>
<protein>
    <submittedName>
        <fullName evidence="1">Uncharacterized protein</fullName>
    </submittedName>
</protein>
<dbReference type="KEGG" id="oai:OLEAN_C08850"/>
<gene>
    <name evidence="1" type="ORF">OLEAN_C08850</name>
</gene>
<dbReference type="HOGENOM" id="CLU_120897_2_0_6"/>
<accession>R4YKI7</accession>
<name>R4YKI7_OLEAN</name>
<dbReference type="Proteomes" id="UP000032749">
    <property type="component" value="Chromosome"/>
</dbReference>
<dbReference type="Pfam" id="PF25759">
    <property type="entry name" value="HP1_ORF34"/>
    <property type="match status" value="1"/>
</dbReference>
<sequence length="193" mass="21710">MILEYDGNTFKIELNELNVSLKLSLKNESISANTSGSDTINKGTKPKSIYVSGVVKFEDEDHLKELVKLAEKTDESGIRQIYTINDKTAEIGDVRQVQFNNDFNVKKMAKFEAWNVDFSLLQKNSVAEAKENKTKPKEEPVADSITGEAVVAEQEQVTEQAMVESRGFIWEALKKLDEYLEPEGANNENNKTT</sequence>